<dbReference type="RefSeq" id="WP_209267969.1">
    <property type="nucleotide sequence ID" value="NZ_JAFFZN010000032.1"/>
</dbReference>
<proteinExistence type="predicted"/>
<protein>
    <recommendedName>
        <fullName evidence="4">Sensor histidine kinase</fullName>
    </recommendedName>
</protein>
<reference evidence="2 3" key="1">
    <citation type="submission" date="2021-02" db="EMBL/GenBank/DDBJ databases">
        <title>Streptomyces spirodelae sp. nov., isolated from duckweed.</title>
        <authorList>
            <person name="Saimee Y."/>
            <person name="Duangmal K."/>
        </authorList>
    </citation>
    <scope>NUCLEOTIDE SEQUENCE [LARGE SCALE GENOMIC DNA]</scope>
    <source>
        <strain evidence="2 3">DW4-2</strain>
    </source>
</reference>
<comment type="caution">
    <text evidence="2">The sequence shown here is derived from an EMBL/GenBank/DDBJ whole genome shotgun (WGS) entry which is preliminary data.</text>
</comment>
<evidence type="ECO:0000313" key="3">
    <source>
        <dbReference type="Proteomes" id="UP001518976"/>
    </source>
</evidence>
<accession>A0ABS3X1E3</accession>
<gene>
    <name evidence="2" type="ORF">JW592_27630</name>
</gene>
<keyword evidence="1" id="KW-1133">Transmembrane helix</keyword>
<evidence type="ECO:0008006" key="4">
    <source>
        <dbReference type="Google" id="ProtNLM"/>
    </source>
</evidence>
<evidence type="ECO:0000313" key="2">
    <source>
        <dbReference type="EMBL" id="MBO8189199.1"/>
    </source>
</evidence>
<sequence length="55" mass="5358">MYISSGLAALALDVLLLGAAAGYVTYRRPAVSQPVLVALGVMAVAVAVAGVAIGS</sequence>
<dbReference type="Proteomes" id="UP001518976">
    <property type="component" value="Unassembled WGS sequence"/>
</dbReference>
<keyword evidence="3" id="KW-1185">Reference proteome</keyword>
<organism evidence="2 3">
    <name type="scientific">Streptomyces spirodelae</name>
    <dbReference type="NCBI Taxonomy" id="2812904"/>
    <lineage>
        <taxon>Bacteria</taxon>
        <taxon>Bacillati</taxon>
        <taxon>Actinomycetota</taxon>
        <taxon>Actinomycetes</taxon>
        <taxon>Kitasatosporales</taxon>
        <taxon>Streptomycetaceae</taxon>
        <taxon>Streptomyces</taxon>
    </lineage>
</organism>
<dbReference type="EMBL" id="JAFFZN010000032">
    <property type="protein sequence ID" value="MBO8189199.1"/>
    <property type="molecule type" value="Genomic_DNA"/>
</dbReference>
<evidence type="ECO:0000256" key="1">
    <source>
        <dbReference type="SAM" id="Phobius"/>
    </source>
</evidence>
<feature type="transmembrane region" description="Helical" evidence="1">
    <location>
        <begin position="31"/>
        <end position="53"/>
    </location>
</feature>
<name>A0ABS3X1E3_9ACTN</name>
<keyword evidence="1" id="KW-0472">Membrane</keyword>
<keyword evidence="1" id="KW-0812">Transmembrane</keyword>